<organism evidence="1 2">
    <name type="scientific">Streptomyces chryseus</name>
    <dbReference type="NCBI Taxonomy" id="68186"/>
    <lineage>
        <taxon>Bacteria</taxon>
        <taxon>Bacillati</taxon>
        <taxon>Actinomycetota</taxon>
        <taxon>Actinomycetes</taxon>
        <taxon>Kitasatosporales</taxon>
        <taxon>Streptomycetaceae</taxon>
        <taxon>Streptomyces</taxon>
    </lineage>
</organism>
<evidence type="ECO:0000313" key="2">
    <source>
        <dbReference type="Proteomes" id="UP000599437"/>
    </source>
</evidence>
<name>A0ABQ3DMT6_9ACTN</name>
<accession>A0ABQ3DMT6</accession>
<comment type="caution">
    <text evidence="1">The sequence shown here is derived from an EMBL/GenBank/DDBJ whole genome shotgun (WGS) entry which is preliminary data.</text>
</comment>
<keyword evidence="2" id="KW-1185">Reference proteome</keyword>
<proteinExistence type="predicted"/>
<sequence length="62" mass="5915">MGGSRAGVRAVGRSGARSWTVSGYVAGIRSTENAPPGACDADRAGGGLGDVGLVAWGEGGPG</sequence>
<reference evidence="2" key="1">
    <citation type="journal article" date="2019" name="Int. J. Syst. Evol. Microbiol.">
        <title>The Global Catalogue of Microorganisms (GCM) 10K type strain sequencing project: providing services to taxonomists for standard genome sequencing and annotation.</title>
        <authorList>
            <consortium name="The Broad Institute Genomics Platform"/>
            <consortium name="The Broad Institute Genome Sequencing Center for Infectious Disease"/>
            <person name="Wu L."/>
            <person name="Ma J."/>
        </authorList>
    </citation>
    <scope>NUCLEOTIDE SEQUENCE [LARGE SCALE GENOMIC DNA]</scope>
    <source>
        <strain evidence="2">JCM 4737</strain>
    </source>
</reference>
<evidence type="ECO:0000313" key="1">
    <source>
        <dbReference type="EMBL" id="GHB03488.1"/>
    </source>
</evidence>
<dbReference type="EMBL" id="BMVO01000007">
    <property type="protein sequence ID" value="GHB03488.1"/>
    <property type="molecule type" value="Genomic_DNA"/>
</dbReference>
<dbReference type="Proteomes" id="UP000599437">
    <property type="component" value="Unassembled WGS sequence"/>
</dbReference>
<gene>
    <name evidence="1" type="ORF">GCM10010346_27880</name>
</gene>
<protein>
    <submittedName>
        <fullName evidence="1">Uncharacterized protein</fullName>
    </submittedName>
</protein>